<comment type="caution">
    <text evidence="1">The sequence shown here is derived from an EMBL/GenBank/DDBJ whole genome shotgun (WGS) entry which is preliminary data.</text>
</comment>
<dbReference type="EMBL" id="LCWV01000068">
    <property type="protein sequence ID" value="PWI64369.1"/>
    <property type="molecule type" value="Genomic_DNA"/>
</dbReference>
<evidence type="ECO:0000313" key="1">
    <source>
        <dbReference type="EMBL" id="PWI64369.1"/>
    </source>
</evidence>
<protein>
    <submittedName>
        <fullName evidence="1">Uncharacterized protein</fullName>
    </submittedName>
</protein>
<dbReference type="Proteomes" id="UP000245956">
    <property type="component" value="Unassembled WGS sequence"/>
</dbReference>
<name>A0A2U3DQ48_PURLI</name>
<proteinExistence type="predicted"/>
<sequence>MDIGHLRKCCARLITTADYLVEDVHDDVIPADPETREDFGFEQCRHHVEEANLLGVYQGLVKNLCFLFYAYTLEGYHPPPNGNGPAAELWYEFGFATCKDERAEGGLGAMYQRRIGGDKHWRDRTHIFGETYLASHETLVCHFDEFWRAWMSGEIHDLFDKYGLTHSSTGPTSDLRHFPRFPHGSNRPSIWRLKHMLLLDDNTPPSWFNGMKAAAKEYGFTPRLETRVKIELREFYRALLKEYDPLDIQEARNLGNLDSYSAVILKNFSTDVHRIVERLAPRRGNRARISSTHARKVGQVLGAGAPRTWDKKLAVKLPVLNRVQEDEAAEAGKIVTAQTIWEIYSEAWTLYATAMHLDGADNGSTMSSELPCWMRARKNFVPPDDGWSEFKDLWTPISESAGQLDSRLKRIIGTFILVTFNSNTKEAGTNHNPGSWQHGKPTFFHVQLRAQYFSPPQDSHFLQLDAAYTSPQLPGSLETDAAPRVLTAEKFQQLERAVHRDCVRVMGPGIEEASEEEMTRQCRRVLRHMILLAGTNWLAIRK</sequence>
<organism evidence="1 2">
    <name type="scientific">Purpureocillium lilacinum</name>
    <name type="common">Paecilomyces lilacinus</name>
    <dbReference type="NCBI Taxonomy" id="33203"/>
    <lineage>
        <taxon>Eukaryota</taxon>
        <taxon>Fungi</taxon>
        <taxon>Dikarya</taxon>
        <taxon>Ascomycota</taxon>
        <taxon>Pezizomycotina</taxon>
        <taxon>Sordariomycetes</taxon>
        <taxon>Hypocreomycetidae</taxon>
        <taxon>Hypocreales</taxon>
        <taxon>Ophiocordycipitaceae</taxon>
        <taxon>Purpureocillium</taxon>
    </lineage>
</organism>
<evidence type="ECO:0000313" key="2">
    <source>
        <dbReference type="Proteomes" id="UP000245956"/>
    </source>
</evidence>
<reference evidence="1 2" key="1">
    <citation type="journal article" date="2016" name="Front. Microbiol.">
        <title>Genome and transcriptome sequences reveal the specific parasitism of the nematophagous Purpureocillium lilacinum 36-1.</title>
        <authorList>
            <person name="Xie J."/>
            <person name="Li S."/>
            <person name="Mo C."/>
            <person name="Xiao X."/>
            <person name="Peng D."/>
            <person name="Wang G."/>
            <person name="Xiao Y."/>
        </authorList>
    </citation>
    <scope>NUCLEOTIDE SEQUENCE [LARGE SCALE GENOMIC DNA]</scope>
    <source>
        <strain evidence="1 2">36-1</strain>
    </source>
</reference>
<accession>A0A2U3DQ48</accession>
<gene>
    <name evidence="1" type="ORF">PCL_10538</name>
</gene>
<dbReference type="AlphaFoldDB" id="A0A2U3DQ48"/>